<dbReference type="InterPro" id="IPR042197">
    <property type="entry name" value="Apaf_helical"/>
</dbReference>
<evidence type="ECO:0000256" key="5">
    <source>
        <dbReference type="ARBA" id="ARBA00022821"/>
    </source>
</evidence>
<evidence type="ECO:0000256" key="2">
    <source>
        <dbReference type="ARBA" id="ARBA00022614"/>
    </source>
</evidence>
<protein>
    <submittedName>
        <fullName evidence="11">Disease resistance protein RPM1</fullName>
    </submittedName>
</protein>
<evidence type="ECO:0000256" key="1">
    <source>
        <dbReference type="ARBA" id="ARBA00008894"/>
    </source>
</evidence>
<dbReference type="InterPro" id="IPR041118">
    <property type="entry name" value="Rx_N"/>
</dbReference>
<dbReference type="GO" id="GO:0043531">
    <property type="term" value="F:ADP binding"/>
    <property type="evidence" value="ECO:0007669"/>
    <property type="project" value="InterPro"/>
</dbReference>
<dbReference type="InterPro" id="IPR044974">
    <property type="entry name" value="Disease_R_plants"/>
</dbReference>
<keyword evidence="2" id="KW-0433">Leucine-rich repeat</keyword>
<evidence type="ECO:0000256" key="6">
    <source>
        <dbReference type="ARBA" id="ARBA00023054"/>
    </source>
</evidence>
<organism evidence="11">
    <name type="scientific">Aegilops tauschii</name>
    <name type="common">Tausch's goatgrass</name>
    <name type="synonym">Aegilops squarrosa</name>
    <dbReference type="NCBI Taxonomy" id="37682"/>
    <lineage>
        <taxon>Eukaryota</taxon>
        <taxon>Viridiplantae</taxon>
        <taxon>Streptophyta</taxon>
        <taxon>Embryophyta</taxon>
        <taxon>Tracheophyta</taxon>
        <taxon>Spermatophyta</taxon>
        <taxon>Magnoliopsida</taxon>
        <taxon>Liliopsida</taxon>
        <taxon>Poales</taxon>
        <taxon>Poaceae</taxon>
        <taxon>BOP clade</taxon>
        <taxon>Pooideae</taxon>
        <taxon>Triticodae</taxon>
        <taxon>Triticeae</taxon>
        <taxon>Triticinae</taxon>
        <taxon>Aegilops</taxon>
    </lineage>
</organism>
<dbReference type="FunFam" id="1.10.10.10:FF:000322">
    <property type="entry name" value="Probable disease resistance protein At1g63360"/>
    <property type="match status" value="1"/>
</dbReference>
<dbReference type="Pfam" id="PF00931">
    <property type="entry name" value="NB-ARC"/>
    <property type="match status" value="1"/>
</dbReference>
<name>N1R5L7_AEGTA</name>
<dbReference type="SUPFAM" id="SSF52540">
    <property type="entry name" value="P-loop containing nucleoside triphosphate hydrolases"/>
    <property type="match status" value="1"/>
</dbReference>
<dbReference type="PRINTS" id="PR00364">
    <property type="entry name" value="DISEASERSIST"/>
</dbReference>
<dbReference type="GO" id="GO:0009626">
    <property type="term" value="P:plant-type hypersensitive response"/>
    <property type="evidence" value="ECO:0007669"/>
    <property type="project" value="UniProtKB-ARBA"/>
</dbReference>
<keyword evidence="5" id="KW-0611">Plant defense</keyword>
<dbReference type="InterPro" id="IPR036388">
    <property type="entry name" value="WH-like_DNA-bd_sf"/>
</dbReference>
<dbReference type="PANTHER" id="PTHR23155">
    <property type="entry name" value="DISEASE RESISTANCE PROTEIN RP"/>
    <property type="match status" value="1"/>
</dbReference>
<dbReference type="Gene3D" id="1.10.10.10">
    <property type="entry name" value="Winged helix-like DNA-binding domain superfamily/Winged helix DNA-binding domain"/>
    <property type="match status" value="1"/>
</dbReference>
<evidence type="ECO:0000256" key="4">
    <source>
        <dbReference type="ARBA" id="ARBA00022741"/>
    </source>
</evidence>
<dbReference type="InterPro" id="IPR032675">
    <property type="entry name" value="LRR_dom_sf"/>
</dbReference>
<dbReference type="Gene3D" id="1.20.5.4130">
    <property type="match status" value="1"/>
</dbReference>
<feature type="domain" description="NB-ARC" evidence="7">
    <location>
        <begin position="188"/>
        <end position="339"/>
    </location>
</feature>
<evidence type="ECO:0000259" key="8">
    <source>
        <dbReference type="Pfam" id="PF18052"/>
    </source>
</evidence>
<sequence length="885" mass="101165">MVSAFTGVIGPLLGKLSKLMEEEFSKVKGVKKKVESLRRELITINIALEKYAMMENPDVQVSAWMNDVREAAYNIEDCIDLFMHHVDHEPPGSVTGIKGLFRKSMRKLKKLKYRHRFADQIQQLKALVNGTYERHLKYKIDDCNPGVMHTEIDPRLPALYVEAEKLVAVEGPSEELISRFIDEESDPVKQCRVVSIVGSGGSGKTTLANQVYQKIKGKFSCSAFVSVSRKPTMVNILRDLLLEIENTDRKSDKYLSTRSCSERHLIDRLRAHLENQRYLVVVDDIWSKSAWEQIQCALPKNFHGSRIITTTRINKVAEFCCTSNEGFVYPMKPLSNNDSKILFLKRTFVVAAECPSQLEGIMDDILHKCDGLPLAIVNIASLLASKPVRREEWERVRDSVCSAHGKEKDKELEVIDKILSLSYCDLTQPLKTCLLYLSMFPEDYIIGKYSLVWRWIAEGFVVPKHGYTLEEVGESYFNELINRNMIQQEFKYDGEAISCRVHDIVLDFIVTRSNEENFVSVLDAQHIPSQRDKIRRLYIHKKMSMQPSITWMPPLLDLQILRVLYLEDCNSLKEDHLKNIGSLIHLRYLGLRNTNVKNLPIQIRKLDYLQTLDLRGSGIAELPESIVHLKRLRHLVGQRLRLPDGFGNMEALQELWEINGSKSSINFGKDLQNLRQLRVLGIHFEHTYCDDGQISTALCKLGENNLRSLHIINMGCGPPTCFADPWCSPPRLLHKFVLQGYRDDNLPLFPKWISPLLSELTYLDFGVDQMHGRDLHMLEEEIPKEGLSVSCNGFQSLRHLCFHNIFGPGLVFKEGAMPKLQKLFLAFDADEALSTYGCIGSGIQHLLRLNYIEVSINRTPAMKSAKYAIDKEVKLLTSNPQVKFV</sequence>
<dbReference type="InterPro" id="IPR027417">
    <property type="entry name" value="P-loop_NTPase"/>
</dbReference>
<keyword evidence="4" id="KW-0547">Nucleotide-binding</keyword>
<evidence type="ECO:0000313" key="11">
    <source>
        <dbReference type="EnsemblPlants" id="EMT33415"/>
    </source>
</evidence>
<dbReference type="PANTHER" id="PTHR23155:SF972">
    <property type="entry name" value="OS11G0238700 PROTEIN"/>
    <property type="match status" value="1"/>
</dbReference>
<dbReference type="InterPro" id="IPR055414">
    <property type="entry name" value="LRR_R13L4/SHOC2-like"/>
</dbReference>
<dbReference type="InterPro" id="IPR038005">
    <property type="entry name" value="RX-like_CC"/>
</dbReference>
<dbReference type="GO" id="GO:0002758">
    <property type="term" value="P:innate immune response-activating signaling pathway"/>
    <property type="evidence" value="ECO:0007669"/>
    <property type="project" value="UniProtKB-ARBA"/>
</dbReference>
<keyword evidence="6" id="KW-0175">Coiled coil</keyword>
<comment type="similarity">
    <text evidence="1">Belongs to the disease resistance NB-LRR family.</text>
</comment>
<dbReference type="EnsemblPlants" id="EMT33415">
    <property type="protein sequence ID" value="EMT33415"/>
    <property type="gene ID" value="F775_16379"/>
</dbReference>
<dbReference type="AlphaFoldDB" id="N1R5L7"/>
<evidence type="ECO:0000259" key="10">
    <source>
        <dbReference type="Pfam" id="PF23598"/>
    </source>
</evidence>
<dbReference type="FunFam" id="3.40.50.300:FF:001091">
    <property type="entry name" value="Probable disease resistance protein At1g61300"/>
    <property type="match status" value="1"/>
</dbReference>
<dbReference type="InterPro" id="IPR058922">
    <property type="entry name" value="WHD_DRP"/>
</dbReference>
<feature type="domain" description="Disease resistance protein winged helix" evidence="9">
    <location>
        <begin position="439"/>
        <end position="509"/>
    </location>
</feature>
<evidence type="ECO:0000259" key="7">
    <source>
        <dbReference type="Pfam" id="PF00931"/>
    </source>
</evidence>
<dbReference type="Gene3D" id="3.80.10.10">
    <property type="entry name" value="Ribonuclease Inhibitor"/>
    <property type="match status" value="1"/>
</dbReference>
<dbReference type="Gene3D" id="3.40.50.300">
    <property type="entry name" value="P-loop containing nucleotide triphosphate hydrolases"/>
    <property type="match status" value="1"/>
</dbReference>
<dbReference type="InterPro" id="IPR002182">
    <property type="entry name" value="NB-ARC"/>
</dbReference>
<dbReference type="Gene3D" id="1.10.8.430">
    <property type="entry name" value="Helical domain of apoptotic protease-activating factors"/>
    <property type="match status" value="1"/>
</dbReference>
<feature type="domain" description="Disease resistance N-terminal" evidence="8">
    <location>
        <begin position="8"/>
        <end position="100"/>
    </location>
</feature>
<dbReference type="Pfam" id="PF23559">
    <property type="entry name" value="WHD_DRP"/>
    <property type="match status" value="1"/>
</dbReference>
<dbReference type="Pfam" id="PF18052">
    <property type="entry name" value="Rx_N"/>
    <property type="match status" value="1"/>
</dbReference>
<keyword evidence="3" id="KW-0677">Repeat</keyword>
<proteinExistence type="inferred from homology"/>
<reference evidence="11" key="1">
    <citation type="submission" date="2015-06" db="UniProtKB">
        <authorList>
            <consortium name="EnsemblPlants"/>
        </authorList>
    </citation>
    <scope>IDENTIFICATION</scope>
</reference>
<dbReference type="CDD" id="cd14798">
    <property type="entry name" value="RX-CC_like"/>
    <property type="match status" value="1"/>
</dbReference>
<dbReference type="Pfam" id="PF23598">
    <property type="entry name" value="LRR_14"/>
    <property type="match status" value="1"/>
</dbReference>
<evidence type="ECO:0000256" key="3">
    <source>
        <dbReference type="ARBA" id="ARBA00022737"/>
    </source>
</evidence>
<dbReference type="SUPFAM" id="SSF52058">
    <property type="entry name" value="L domain-like"/>
    <property type="match status" value="1"/>
</dbReference>
<evidence type="ECO:0000259" key="9">
    <source>
        <dbReference type="Pfam" id="PF23559"/>
    </source>
</evidence>
<dbReference type="GO" id="GO:0042742">
    <property type="term" value="P:defense response to bacterium"/>
    <property type="evidence" value="ECO:0007669"/>
    <property type="project" value="UniProtKB-ARBA"/>
</dbReference>
<accession>N1R5L7</accession>
<feature type="domain" description="Disease resistance R13L4/SHOC-2-like LRR" evidence="10">
    <location>
        <begin position="545"/>
        <end position="880"/>
    </location>
</feature>